<organism evidence="1 2">
    <name type="scientific">Kingdonia uniflora</name>
    <dbReference type="NCBI Taxonomy" id="39325"/>
    <lineage>
        <taxon>Eukaryota</taxon>
        <taxon>Viridiplantae</taxon>
        <taxon>Streptophyta</taxon>
        <taxon>Embryophyta</taxon>
        <taxon>Tracheophyta</taxon>
        <taxon>Spermatophyta</taxon>
        <taxon>Magnoliopsida</taxon>
        <taxon>Ranunculales</taxon>
        <taxon>Circaeasteraceae</taxon>
        <taxon>Kingdonia</taxon>
    </lineage>
</organism>
<dbReference type="EMBL" id="JACGCM010001300">
    <property type="protein sequence ID" value="KAF6156821.1"/>
    <property type="molecule type" value="Genomic_DNA"/>
</dbReference>
<keyword evidence="2" id="KW-1185">Reference proteome</keyword>
<dbReference type="AlphaFoldDB" id="A0A7J7MPL3"/>
<dbReference type="Proteomes" id="UP000541444">
    <property type="component" value="Unassembled WGS sequence"/>
</dbReference>
<gene>
    <name evidence="1" type="ORF">GIB67_017355</name>
</gene>
<comment type="caution">
    <text evidence="1">The sequence shown here is derived from an EMBL/GenBank/DDBJ whole genome shotgun (WGS) entry which is preliminary data.</text>
</comment>
<accession>A0A7J7MPL3</accession>
<name>A0A7J7MPL3_9MAGN</name>
<evidence type="ECO:0000313" key="2">
    <source>
        <dbReference type="Proteomes" id="UP000541444"/>
    </source>
</evidence>
<proteinExistence type="predicted"/>
<evidence type="ECO:0000313" key="1">
    <source>
        <dbReference type="EMBL" id="KAF6156821.1"/>
    </source>
</evidence>
<protein>
    <submittedName>
        <fullName evidence="1">Uncharacterized protein</fullName>
    </submittedName>
</protein>
<reference evidence="1 2" key="1">
    <citation type="journal article" date="2020" name="IScience">
        <title>Genome Sequencing of the Endangered Kingdonia uniflora (Circaeasteraceae, Ranunculales) Reveals Potential Mechanisms of Evolutionary Specialization.</title>
        <authorList>
            <person name="Sun Y."/>
            <person name="Deng T."/>
            <person name="Zhang A."/>
            <person name="Moore M.J."/>
            <person name="Landis J.B."/>
            <person name="Lin N."/>
            <person name="Zhang H."/>
            <person name="Zhang X."/>
            <person name="Huang J."/>
            <person name="Zhang X."/>
            <person name="Sun H."/>
            <person name="Wang H."/>
        </authorList>
    </citation>
    <scope>NUCLEOTIDE SEQUENCE [LARGE SCALE GENOMIC DNA]</scope>
    <source>
        <strain evidence="1">TB1705</strain>
        <tissue evidence="1">Leaf</tissue>
    </source>
</reference>
<sequence length="167" mass="18775">MSNITRCGNIDIPGLGILTVGVTFLHVAFPTRDFSTQEIQILPSRHSDYHGWITIFGLPPRTTWHTIPSIATTSTVDVPSRYDFFAMTEGMQKHTLDRTLDLEARHLHDQSRIKHLTTDLRRVKYYLSQLNDYLDGEGVVVDWEDDEGKVGTSQVGTSMGRGSRGKG</sequence>